<dbReference type="SUPFAM" id="SSF53223">
    <property type="entry name" value="Aminoacid dehydrogenase-like, N-terminal domain"/>
    <property type="match status" value="1"/>
</dbReference>
<dbReference type="InterPro" id="IPR011342">
    <property type="entry name" value="Shikimate_DH"/>
</dbReference>
<comment type="similarity">
    <text evidence="8">Belongs to the shikimate dehydrogenase family.</text>
</comment>
<feature type="binding site" evidence="8">
    <location>
        <position position="220"/>
    </location>
    <ligand>
        <name>NADP(+)</name>
        <dbReference type="ChEBI" id="CHEBI:58349"/>
    </ligand>
</feature>
<dbReference type="Gene3D" id="3.40.50.10860">
    <property type="entry name" value="Leucine Dehydrogenase, chain A, domain 1"/>
    <property type="match status" value="1"/>
</dbReference>
<feature type="binding site" evidence="8">
    <location>
        <position position="62"/>
    </location>
    <ligand>
        <name>shikimate</name>
        <dbReference type="ChEBI" id="CHEBI:36208"/>
    </ligand>
</feature>
<dbReference type="NCBIfam" id="TIGR00507">
    <property type="entry name" value="aroE"/>
    <property type="match status" value="1"/>
</dbReference>
<feature type="binding site" evidence="8">
    <location>
        <position position="249"/>
    </location>
    <ligand>
        <name>shikimate</name>
        <dbReference type="ChEBI" id="CHEBI:36208"/>
    </ligand>
</feature>
<proteinExistence type="inferred from homology"/>
<evidence type="ECO:0000256" key="3">
    <source>
        <dbReference type="ARBA" id="ARBA00022605"/>
    </source>
</evidence>
<dbReference type="EMBL" id="JBHUMR010000014">
    <property type="protein sequence ID" value="MFD2618239.1"/>
    <property type="molecule type" value="Genomic_DNA"/>
</dbReference>
<reference evidence="12" key="1">
    <citation type="journal article" date="2019" name="Int. J. Syst. Evol. Microbiol.">
        <title>The Global Catalogue of Microorganisms (GCM) 10K type strain sequencing project: providing services to taxonomists for standard genome sequencing and annotation.</title>
        <authorList>
            <consortium name="The Broad Institute Genomics Platform"/>
            <consortium name="The Broad Institute Genome Sequencing Center for Infectious Disease"/>
            <person name="Wu L."/>
            <person name="Ma J."/>
        </authorList>
    </citation>
    <scope>NUCLEOTIDE SEQUENCE [LARGE SCALE GENOMIC DNA]</scope>
    <source>
        <strain evidence="12">TISTR 2241</strain>
    </source>
</reference>
<evidence type="ECO:0000256" key="8">
    <source>
        <dbReference type="HAMAP-Rule" id="MF_00222"/>
    </source>
</evidence>
<keyword evidence="6 8" id="KW-0057">Aromatic amino acid biosynthesis</keyword>
<comment type="catalytic activity">
    <reaction evidence="7 8">
        <text>shikimate + NADP(+) = 3-dehydroshikimate + NADPH + H(+)</text>
        <dbReference type="Rhea" id="RHEA:17737"/>
        <dbReference type="ChEBI" id="CHEBI:15378"/>
        <dbReference type="ChEBI" id="CHEBI:16630"/>
        <dbReference type="ChEBI" id="CHEBI:36208"/>
        <dbReference type="ChEBI" id="CHEBI:57783"/>
        <dbReference type="ChEBI" id="CHEBI:58349"/>
        <dbReference type="EC" id="1.1.1.25"/>
    </reaction>
</comment>
<protein>
    <recommendedName>
        <fullName evidence="2 8">Shikimate dehydrogenase (NADP(+))</fullName>
        <shortName evidence="8">SDH</shortName>
        <ecNumber evidence="2 8">1.1.1.25</ecNumber>
    </recommendedName>
</protein>
<dbReference type="CDD" id="cd01065">
    <property type="entry name" value="NAD_bind_Shikimate_DH"/>
    <property type="match status" value="1"/>
</dbReference>
<dbReference type="GO" id="GO:0004764">
    <property type="term" value="F:shikimate 3-dehydrogenase (NADP+) activity"/>
    <property type="evidence" value="ECO:0007669"/>
    <property type="project" value="UniProtKB-EC"/>
</dbReference>
<dbReference type="InterPro" id="IPR006151">
    <property type="entry name" value="Shikm_DH/Glu-tRNA_Rdtase"/>
</dbReference>
<comment type="pathway">
    <text evidence="1 8">Metabolic intermediate biosynthesis; chorismate biosynthesis; chorismate from D-erythrose 4-phosphate and phosphoenolpyruvate: step 4/7.</text>
</comment>
<dbReference type="Pfam" id="PF01488">
    <property type="entry name" value="Shikimate_DH"/>
    <property type="match status" value="1"/>
</dbReference>
<feature type="domain" description="Quinate/shikimate 5-dehydrogenase/glutamyl-tRNA reductase" evidence="9">
    <location>
        <begin position="121"/>
        <end position="195"/>
    </location>
</feature>
<feature type="binding site" evidence="8">
    <location>
        <position position="87"/>
    </location>
    <ligand>
        <name>shikimate</name>
        <dbReference type="ChEBI" id="CHEBI:36208"/>
    </ligand>
</feature>
<feature type="active site" description="Proton acceptor" evidence="8">
    <location>
        <position position="66"/>
    </location>
</feature>
<evidence type="ECO:0000256" key="7">
    <source>
        <dbReference type="ARBA" id="ARBA00049442"/>
    </source>
</evidence>
<evidence type="ECO:0000256" key="1">
    <source>
        <dbReference type="ARBA" id="ARBA00004871"/>
    </source>
</evidence>
<evidence type="ECO:0000313" key="11">
    <source>
        <dbReference type="EMBL" id="MFD2618239.1"/>
    </source>
</evidence>
<feature type="domain" description="Shikimate dehydrogenase substrate binding N-terminal" evidence="10">
    <location>
        <begin position="7"/>
        <end position="89"/>
    </location>
</feature>
<dbReference type="RefSeq" id="WP_141189987.1">
    <property type="nucleotide sequence ID" value="NZ_JBHUMR010000014.1"/>
</dbReference>
<keyword evidence="5 8" id="KW-0560">Oxidoreductase</keyword>
<accession>A0ABW5PUD8</accession>
<evidence type="ECO:0000259" key="10">
    <source>
        <dbReference type="Pfam" id="PF08501"/>
    </source>
</evidence>
<dbReference type="InterPro" id="IPR046346">
    <property type="entry name" value="Aminoacid_DH-like_N_sf"/>
</dbReference>
<sequence length="282" mass="31298">MKRLYGIIGDPIEHTLSPDMHQFWYHQDHVAHHYHVFHVTKDQLETAVQGIKALGISGCNVTIPHKVAIIPFLDDLDDEARMLGAVNTVVNQNGKLIGYNTDGLGFLKSLEHHQKEHLPDHPKVLVIGAGGAGQAIALTMAKYGASCVDITNRTIEKAVKLSRSCQAFCESNGISLTEAENGLEKYDVIVNATSIGLSEHDSLIPIPIENSKSSAIFVDIIYNFETKWLRLAKQQGKRTLDGLPMLIFQGAISYKHWLGHLPKLNGIDAFLRNKLEERHANK</sequence>
<dbReference type="EC" id="1.1.1.25" evidence="2 8"/>
<keyword evidence="3 8" id="KW-0028">Amino-acid biosynthesis</keyword>
<comment type="function">
    <text evidence="8">Involved in the biosynthesis of the chorismate, which leads to the biosynthesis of aromatic amino acids. Catalyzes the reversible NADPH linked reduction of 3-dehydroshikimate (DHSA) to yield shikimate (SA).</text>
</comment>
<dbReference type="HAMAP" id="MF_00222">
    <property type="entry name" value="Shikimate_DH_AroE"/>
    <property type="match status" value="1"/>
</dbReference>
<evidence type="ECO:0000313" key="12">
    <source>
        <dbReference type="Proteomes" id="UP001597458"/>
    </source>
</evidence>
<keyword evidence="4 8" id="KW-0521">NADP</keyword>
<dbReference type="Proteomes" id="UP001597458">
    <property type="component" value="Unassembled WGS sequence"/>
</dbReference>
<dbReference type="SUPFAM" id="SSF51735">
    <property type="entry name" value="NAD(P)-binding Rossmann-fold domains"/>
    <property type="match status" value="1"/>
</dbReference>
<keyword evidence="12" id="KW-1185">Reference proteome</keyword>
<dbReference type="PANTHER" id="PTHR21089:SF1">
    <property type="entry name" value="BIFUNCTIONAL 3-DEHYDROQUINATE DEHYDRATASE_SHIKIMATE DEHYDROGENASE, CHLOROPLASTIC"/>
    <property type="match status" value="1"/>
</dbReference>
<name>A0ABW5PUD8_9BACI</name>
<dbReference type="Pfam" id="PF08501">
    <property type="entry name" value="Shikimate_dh_N"/>
    <property type="match status" value="1"/>
</dbReference>
<evidence type="ECO:0000256" key="6">
    <source>
        <dbReference type="ARBA" id="ARBA00023141"/>
    </source>
</evidence>
<feature type="binding site" evidence="8">
    <location>
        <position position="242"/>
    </location>
    <ligand>
        <name>NADP(+)</name>
        <dbReference type="ChEBI" id="CHEBI:58349"/>
    </ligand>
</feature>
<gene>
    <name evidence="8 11" type="primary">aroE</name>
    <name evidence="11" type="ORF">ACFSTF_13065</name>
</gene>
<dbReference type="InterPro" id="IPR013708">
    <property type="entry name" value="Shikimate_DH-bd_N"/>
</dbReference>
<evidence type="ECO:0000256" key="2">
    <source>
        <dbReference type="ARBA" id="ARBA00012962"/>
    </source>
</evidence>
<dbReference type="PANTHER" id="PTHR21089">
    <property type="entry name" value="SHIKIMATE DEHYDROGENASE"/>
    <property type="match status" value="1"/>
</dbReference>
<feature type="binding site" evidence="8">
    <location>
        <begin position="128"/>
        <end position="132"/>
    </location>
    <ligand>
        <name>NADP(+)</name>
        <dbReference type="ChEBI" id="CHEBI:58349"/>
    </ligand>
</feature>
<evidence type="ECO:0000256" key="4">
    <source>
        <dbReference type="ARBA" id="ARBA00022857"/>
    </source>
</evidence>
<evidence type="ECO:0000256" key="5">
    <source>
        <dbReference type="ARBA" id="ARBA00023002"/>
    </source>
</evidence>
<feature type="binding site" evidence="8">
    <location>
        <position position="102"/>
    </location>
    <ligand>
        <name>shikimate</name>
        <dbReference type="ChEBI" id="CHEBI:36208"/>
    </ligand>
</feature>
<dbReference type="Gene3D" id="3.40.50.720">
    <property type="entry name" value="NAD(P)-binding Rossmann-like Domain"/>
    <property type="match status" value="1"/>
</dbReference>
<comment type="caution">
    <text evidence="11">The sequence shown here is derived from an EMBL/GenBank/DDBJ whole genome shotgun (WGS) entry which is preliminary data.</text>
</comment>
<feature type="binding site" evidence="8">
    <location>
        <position position="78"/>
    </location>
    <ligand>
        <name>NADP(+)</name>
        <dbReference type="ChEBI" id="CHEBI:58349"/>
    </ligand>
</feature>
<evidence type="ECO:0000259" key="9">
    <source>
        <dbReference type="Pfam" id="PF01488"/>
    </source>
</evidence>
<feature type="binding site" evidence="8">
    <location>
        <begin position="15"/>
        <end position="17"/>
    </location>
    <ligand>
        <name>shikimate</name>
        <dbReference type="ChEBI" id="CHEBI:36208"/>
    </ligand>
</feature>
<dbReference type="InterPro" id="IPR036291">
    <property type="entry name" value="NAD(P)-bd_dom_sf"/>
</dbReference>
<feature type="binding site" evidence="8">
    <location>
        <begin position="152"/>
        <end position="157"/>
    </location>
    <ligand>
        <name>NADP(+)</name>
        <dbReference type="ChEBI" id="CHEBI:58349"/>
    </ligand>
</feature>
<dbReference type="InterPro" id="IPR022893">
    <property type="entry name" value="Shikimate_DH_fam"/>
</dbReference>
<feature type="binding site" evidence="8">
    <location>
        <position position="222"/>
    </location>
    <ligand>
        <name>shikimate</name>
        <dbReference type="ChEBI" id="CHEBI:36208"/>
    </ligand>
</feature>
<comment type="subunit">
    <text evidence="8">Homodimer.</text>
</comment>
<organism evidence="11 12">
    <name type="scientific">Terrilactibacillus laevilacticus</name>
    <dbReference type="NCBI Taxonomy" id="1380157"/>
    <lineage>
        <taxon>Bacteria</taxon>
        <taxon>Bacillati</taxon>
        <taxon>Bacillota</taxon>
        <taxon>Bacilli</taxon>
        <taxon>Bacillales</taxon>
        <taxon>Bacillaceae</taxon>
        <taxon>Terrilactibacillus</taxon>
    </lineage>
</organism>